<dbReference type="Pfam" id="PF13723">
    <property type="entry name" value="Ketoacyl-synt_2"/>
    <property type="match status" value="1"/>
</dbReference>
<reference evidence="2 3" key="1">
    <citation type="submission" date="2019-08" db="EMBL/GenBank/DDBJ databases">
        <authorList>
            <person name="Peeters C."/>
        </authorList>
    </citation>
    <scope>NUCLEOTIDE SEQUENCE [LARGE SCALE GENOMIC DNA]</scope>
    <source>
        <strain evidence="2 3">LMG 30175</strain>
    </source>
</reference>
<dbReference type="Proteomes" id="UP000414233">
    <property type="component" value="Unassembled WGS sequence"/>
</dbReference>
<evidence type="ECO:0000313" key="3">
    <source>
        <dbReference type="Proteomes" id="UP000414233"/>
    </source>
</evidence>
<dbReference type="RefSeq" id="WP_150695541.1">
    <property type="nucleotide sequence ID" value="NZ_CABPRZ010000002.1"/>
</dbReference>
<dbReference type="OrthoDB" id="9798676at2"/>
<sequence length="266" mass="27301">MTGLVGYLDGVAALGPGFDNWPMLAAQLRGEQPWQAAPTQLPAPQGLPSAERRRVGKPVRLALALGFEAAAMSGAALTHLATVFAASGGDGDNMHMMCTALAEPDRAVSPTRFTNSVHNAPAGYWGIAAHAEAPCNVLSAYDASFSMGLLDALGQVQAERRSVLLICYDTPYAGPLADLRPLPEPCGTAMLLSPQPGPASLARIALRVDAAAPGTTGHAAFDALAHAAPSMRALPALAALARREHGSFGLEAPAGLALAIELEPCA</sequence>
<evidence type="ECO:0000259" key="1">
    <source>
        <dbReference type="Pfam" id="PF13723"/>
    </source>
</evidence>
<dbReference type="SUPFAM" id="SSF53901">
    <property type="entry name" value="Thiolase-like"/>
    <property type="match status" value="1"/>
</dbReference>
<organism evidence="2 3">
    <name type="scientific">Pandoraea terrae</name>
    <dbReference type="NCBI Taxonomy" id="1537710"/>
    <lineage>
        <taxon>Bacteria</taxon>
        <taxon>Pseudomonadati</taxon>
        <taxon>Pseudomonadota</taxon>
        <taxon>Betaproteobacteria</taxon>
        <taxon>Burkholderiales</taxon>
        <taxon>Burkholderiaceae</taxon>
        <taxon>Pandoraea</taxon>
    </lineage>
</organism>
<proteinExistence type="predicted"/>
<dbReference type="Gene3D" id="3.40.47.10">
    <property type="match status" value="1"/>
</dbReference>
<dbReference type="GO" id="GO:0016746">
    <property type="term" value="F:acyltransferase activity"/>
    <property type="evidence" value="ECO:0007669"/>
    <property type="project" value="InterPro"/>
</dbReference>
<evidence type="ECO:0000313" key="2">
    <source>
        <dbReference type="EMBL" id="VVD71327.1"/>
    </source>
</evidence>
<keyword evidence="3" id="KW-1185">Reference proteome</keyword>
<dbReference type="InterPro" id="IPR016039">
    <property type="entry name" value="Thiolase-like"/>
</dbReference>
<protein>
    <recommendedName>
        <fullName evidence="1">Beta-ketoacyl synthase-like N-terminal domain-containing protein</fullName>
    </recommendedName>
</protein>
<dbReference type="InterPro" id="IPR014030">
    <property type="entry name" value="Ketoacyl_synth_N"/>
</dbReference>
<dbReference type="EMBL" id="CABPRZ010000002">
    <property type="protein sequence ID" value="VVD71327.1"/>
    <property type="molecule type" value="Genomic_DNA"/>
</dbReference>
<name>A0A5E4S6Q5_9BURK</name>
<feature type="domain" description="Beta-ketoacyl synthase-like N-terminal" evidence="1">
    <location>
        <begin position="32"/>
        <end position="199"/>
    </location>
</feature>
<gene>
    <name evidence="2" type="ORF">PTE30175_00583</name>
</gene>
<accession>A0A5E4S6Q5</accession>
<dbReference type="AlphaFoldDB" id="A0A5E4S6Q5"/>